<reference evidence="2 3" key="1">
    <citation type="submission" date="2023-03" db="EMBL/GenBank/DDBJ databases">
        <title>High recombination rates correlate with genetic variation in Cardiocondyla obscurior ants.</title>
        <authorList>
            <person name="Errbii M."/>
        </authorList>
    </citation>
    <scope>NUCLEOTIDE SEQUENCE [LARGE SCALE GENOMIC DNA]</scope>
    <source>
        <strain evidence="2">Alpha-2009</strain>
        <tissue evidence="2">Whole body</tissue>
    </source>
</reference>
<gene>
    <name evidence="2" type="ORF">PUN28_012719</name>
</gene>
<protein>
    <submittedName>
        <fullName evidence="2">Uncharacterized protein</fullName>
    </submittedName>
</protein>
<proteinExistence type="predicted"/>
<feature type="transmembrane region" description="Helical" evidence="1">
    <location>
        <begin position="28"/>
        <end position="52"/>
    </location>
</feature>
<evidence type="ECO:0000256" key="1">
    <source>
        <dbReference type="SAM" id="Phobius"/>
    </source>
</evidence>
<organism evidence="2 3">
    <name type="scientific">Cardiocondyla obscurior</name>
    <dbReference type="NCBI Taxonomy" id="286306"/>
    <lineage>
        <taxon>Eukaryota</taxon>
        <taxon>Metazoa</taxon>
        <taxon>Ecdysozoa</taxon>
        <taxon>Arthropoda</taxon>
        <taxon>Hexapoda</taxon>
        <taxon>Insecta</taxon>
        <taxon>Pterygota</taxon>
        <taxon>Neoptera</taxon>
        <taxon>Endopterygota</taxon>
        <taxon>Hymenoptera</taxon>
        <taxon>Apocrita</taxon>
        <taxon>Aculeata</taxon>
        <taxon>Formicoidea</taxon>
        <taxon>Formicidae</taxon>
        <taxon>Myrmicinae</taxon>
        <taxon>Cardiocondyla</taxon>
    </lineage>
</organism>
<evidence type="ECO:0000313" key="2">
    <source>
        <dbReference type="EMBL" id="KAL0113790.1"/>
    </source>
</evidence>
<keyword evidence="1" id="KW-0812">Transmembrane</keyword>
<comment type="caution">
    <text evidence="2">The sequence shown here is derived from an EMBL/GenBank/DDBJ whole genome shotgun (WGS) entry which is preliminary data.</text>
</comment>
<feature type="transmembrane region" description="Helical" evidence="1">
    <location>
        <begin position="104"/>
        <end position="121"/>
    </location>
</feature>
<keyword evidence="3" id="KW-1185">Reference proteome</keyword>
<accession>A0AAW2FIA8</accession>
<dbReference type="EMBL" id="JADYXP020000012">
    <property type="protein sequence ID" value="KAL0113790.1"/>
    <property type="molecule type" value="Genomic_DNA"/>
</dbReference>
<keyword evidence="1" id="KW-1133">Transmembrane helix</keyword>
<dbReference type="AlphaFoldDB" id="A0AAW2FIA8"/>
<name>A0AAW2FIA8_9HYME</name>
<evidence type="ECO:0000313" key="3">
    <source>
        <dbReference type="Proteomes" id="UP001430953"/>
    </source>
</evidence>
<dbReference type="Proteomes" id="UP001430953">
    <property type="component" value="Unassembled WGS sequence"/>
</dbReference>
<sequence>MICTIILIKTEHLLKNGSRRFALQSSRINVLIIFLNFHLLLQRIVIFCNFVYISVYNIYRFTCTCNCEYDRCITIASSTTIGLSRFILLINKIKYATFFSINKFLPFLFLKPLFFFCYNFFKGFSPLHVKKKKKKKKMPCLNTIFTHISGGAFIPVHTNRVHLRHYFSLSQRTFITVNIINLQHTINH</sequence>
<keyword evidence="1" id="KW-0472">Membrane</keyword>